<dbReference type="PATRIC" id="fig|1360.116.peg.586"/>
<organism evidence="2 3">
    <name type="scientific">Lactococcus lactis subsp. lactis</name>
    <name type="common">Streptococcus lactis</name>
    <dbReference type="NCBI Taxonomy" id="1360"/>
    <lineage>
        <taxon>Bacteria</taxon>
        <taxon>Bacillati</taxon>
        <taxon>Bacillota</taxon>
        <taxon>Bacilli</taxon>
        <taxon>Lactobacillales</taxon>
        <taxon>Streptococcaceae</taxon>
        <taxon>Lactococcus</taxon>
    </lineage>
</organism>
<evidence type="ECO:0008006" key="4">
    <source>
        <dbReference type="Google" id="ProtNLM"/>
    </source>
</evidence>
<proteinExistence type="predicted"/>
<dbReference type="Pfam" id="PF06028">
    <property type="entry name" value="DUF915"/>
    <property type="match status" value="1"/>
</dbReference>
<name>A0A0V8EEG0_LACLL</name>
<accession>A0A0V8EEG0</accession>
<dbReference type="Gene3D" id="3.40.50.1820">
    <property type="entry name" value="alpha/beta hydrolase"/>
    <property type="match status" value="1"/>
</dbReference>
<dbReference type="InterPro" id="IPR029058">
    <property type="entry name" value="AB_hydrolase_fold"/>
</dbReference>
<keyword evidence="1" id="KW-1133">Transmembrane helix</keyword>
<feature type="transmembrane region" description="Helical" evidence="1">
    <location>
        <begin position="7"/>
        <end position="26"/>
    </location>
</feature>
<dbReference type="EMBL" id="LKLW01000159">
    <property type="protein sequence ID" value="KSU24230.1"/>
    <property type="molecule type" value="Genomic_DNA"/>
</dbReference>
<dbReference type="InterPro" id="IPR010315">
    <property type="entry name" value="DUF915_hydro-like"/>
</dbReference>
<evidence type="ECO:0000313" key="2">
    <source>
        <dbReference type="EMBL" id="KSU24230.1"/>
    </source>
</evidence>
<evidence type="ECO:0000313" key="3">
    <source>
        <dbReference type="Proteomes" id="UP000052991"/>
    </source>
</evidence>
<dbReference type="SUPFAM" id="SSF53474">
    <property type="entry name" value="alpha/beta-Hydrolases"/>
    <property type="match status" value="1"/>
</dbReference>
<evidence type="ECO:0000256" key="1">
    <source>
        <dbReference type="SAM" id="Phobius"/>
    </source>
</evidence>
<comment type="caution">
    <text evidence="2">The sequence shown here is derived from an EMBL/GenBank/DDBJ whole genome shotgun (WGS) entry which is preliminary data.</text>
</comment>
<gene>
    <name evidence="2" type="ORF">N42_2601</name>
</gene>
<keyword evidence="1" id="KW-0472">Membrane</keyword>
<dbReference type="AlphaFoldDB" id="A0A0V8EEG0"/>
<keyword evidence="1" id="KW-0812">Transmembrane</keyword>
<sequence length="289" mass="32415">MKKNISLIVSFIGVFIIGVIIGRFILAPHPPLADDNRPVYPTIYITGSDGKASTMNTMVNDVTSDRDTRARKGLTIVVDTDNNYSLKVTGKIDKHNTYPTIEVGMVKGTNNSLKYEGSLKAIMSYLGKHYHIPYANVLGYSAGGSGVYRYLIEYGYDRSLPPIKKWVSLDGQFNASTPQPDQTLAQVLTDGPKVKTKYYDYWLQNYERVDKSIQAVLLAGDYDSEKQTDGTVPWADSFSIYRLLMKNGNSVVHYLIKGKDTSHAEMPHNKQESIILKCSFMSKKNVKKF</sequence>
<dbReference type="RefSeq" id="WP_235587314.1">
    <property type="nucleotide sequence ID" value="NZ_JABRBQ010000007.1"/>
</dbReference>
<reference evidence="3" key="1">
    <citation type="submission" date="2015-10" db="EMBL/GenBank/DDBJ databases">
        <title>Draft Genome Sequences of 11 Lactococcus lactis subspecies cremoris strains.</title>
        <authorList>
            <person name="Wels M."/>
            <person name="Backus L."/>
            <person name="Boekhorst J."/>
            <person name="Dijkstra A."/>
            <person name="Beerthuizen M."/>
            <person name="Kelly W."/>
            <person name="Siezen R."/>
            <person name="Bachmann H."/>
            <person name="Van Hijum S."/>
        </authorList>
    </citation>
    <scope>NUCLEOTIDE SEQUENCE [LARGE SCALE GENOMIC DNA]</scope>
    <source>
        <strain evidence="3">N42</strain>
    </source>
</reference>
<protein>
    <recommendedName>
        <fullName evidence="4">Alpha/beta hydrolase</fullName>
    </recommendedName>
</protein>
<dbReference type="Proteomes" id="UP000052991">
    <property type="component" value="Unassembled WGS sequence"/>
</dbReference>